<keyword evidence="2" id="KW-0813">Transport</keyword>
<evidence type="ECO:0000313" key="10">
    <source>
        <dbReference type="Proteomes" id="UP000694383"/>
    </source>
</evidence>
<dbReference type="GeneTree" id="ENSGT00940000153916"/>
<comment type="subcellular location">
    <subcellularLocation>
        <location evidence="1">Membrane</location>
        <topology evidence="1">Multi-pass membrane protein</topology>
    </subcellularLocation>
</comment>
<keyword evidence="6 8" id="KW-0472">Membrane</keyword>
<evidence type="ECO:0000256" key="2">
    <source>
        <dbReference type="ARBA" id="ARBA00022448"/>
    </source>
</evidence>
<feature type="transmembrane region" description="Helical" evidence="8">
    <location>
        <begin position="94"/>
        <end position="114"/>
    </location>
</feature>
<keyword evidence="10" id="KW-1185">Reference proteome</keyword>
<keyword evidence="5 8" id="KW-1133">Transmembrane helix</keyword>
<feature type="transmembrane region" description="Helical" evidence="8">
    <location>
        <begin position="152"/>
        <end position="173"/>
    </location>
</feature>
<comment type="similarity">
    <text evidence="7">Belongs to the MPDU1 (TC 2.A.43.3) family.</text>
</comment>
<feature type="transmembrane region" description="Helical" evidence="8">
    <location>
        <begin position="12"/>
        <end position="34"/>
    </location>
</feature>
<dbReference type="InterPro" id="IPR006603">
    <property type="entry name" value="PQ-loop_rpt"/>
</dbReference>
<dbReference type="InterPro" id="IPR016817">
    <property type="entry name" value="MannP-dilichol_defect-1"/>
</dbReference>
<dbReference type="GO" id="GO:0009312">
    <property type="term" value="P:oligosaccharide biosynthetic process"/>
    <property type="evidence" value="ECO:0007669"/>
    <property type="project" value="TreeGrafter"/>
</dbReference>
<dbReference type="SMART" id="SM00679">
    <property type="entry name" value="CTNS"/>
    <property type="match status" value="2"/>
</dbReference>
<organism evidence="9 10">
    <name type="scientific">Oryzias sinensis</name>
    <name type="common">Chinese medaka</name>
    <dbReference type="NCBI Taxonomy" id="183150"/>
    <lineage>
        <taxon>Eukaryota</taxon>
        <taxon>Metazoa</taxon>
        <taxon>Chordata</taxon>
        <taxon>Craniata</taxon>
        <taxon>Vertebrata</taxon>
        <taxon>Euteleostomi</taxon>
        <taxon>Actinopterygii</taxon>
        <taxon>Neopterygii</taxon>
        <taxon>Teleostei</taxon>
        <taxon>Neoteleostei</taxon>
        <taxon>Acanthomorphata</taxon>
        <taxon>Ovalentaria</taxon>
        <taxon>Atherinomorphae</taxon>
        <taxon>Beloniformes</taxon>
        <taxon>Adrianichthyidae</taxon>
        <taxon>Oryziinae</taxon>
        <taxon>Oryzias</taxon>
    </lineage>
</organism>
<proteinExistence type="inferred from homology"/>
<protein>
    <submittedName>
        <fullName evidence="9">Mannose-P-dolichol utilization defect 1a</fullName>
    </submittedName>
</protein>
<reference evidence="9" key="1">
    <citation type="submission" date="2025-08" db="UniProtKB">
        <authorList>
            <consortium name="Ensembl"/>
        </authorList>
    </citation>
    <scope>IDENTIFICATION</scope>
</reference>
<evidence type="ECO:0000256" key="3">
    <source>
        <dbReference type="ARBA" id="ARBA00022692"/>
    </source>
</evidence>
<keyword evidence="3 8" id="KW-0812">Transmembrane</keyword>
<keyword evidence="4" id="KW-0677">Repeat</keyword>
<dbReference type="Pfam" id="PF04193">
    <property type="entry name" value="PQ-loop"/>
    <property type="match status" value="1"/>
</dbReference>
<evidence type="ECO:0000313" key="9">
    <source>
        <dbReference type="Ensembl" id="ENSOSIP00000051054.1"/>
    </source>
</evidence>
<evidence type="ECO:0000256" key="8">
    <source>
        <dbReference type="SAM" id="Phobius"/>
    </source>
</evidence>
<evidence type="ECO:0000256" key="6">
    <source>
        <dbReference type="ARBA" id="ARBA00023136"/>
    </source>
</evidence>
<accession>A0A8C7ZZW5</accession>
<evidence type="ECO:0000256" key="4">
    <source>
        <dbReference type="ARBA" id="ARBA00022737"/>
    </source>
</evidence>
<dbReference type="GO" id="GO:0016020">
    <property type="term" value="C:membrane"/>
    <property type="evidence" value="ECO:0007669"/>
    <property type="project" value="UniProtKB-SubCell"/>
</dbReference>
<dbReference type="PANTHER" id="PTHR12226">
    <property type="entry name" value="MANNOSE-P-DOLICHOL UTILIZATION DEFECT 1 LEC35 -RELATED"/>
    <property type="match status" value="1"/>
</dbReference>
<dbReference type="AlphaFoldDB" id="A0A8C7ZZW5"/>
<dbReference type="Gene3D" id="1.20.1280.290">
    <property type="match status" value="1"/>
</dbReference>
<evidence type="ECO:0000256" key="7">
    <source>
        <dbReference type="ARBA" id="ARBA00038475"/>
    </source>
</evidence>
<dbReference type="PANTHER" id="PTHR12226:SF2">
    <property type="entry name" value="MANNOSE-P-DOLICHOL UTILIZATION DEFECT 1 PROTEIN"/>
    <property type="match status" value="1"/>
</dbReference>
<dbReference type="Proteomes" id="UP000694383">
    <property type="component" value="Unplaced"/>
</dbReference>
<sequence>MTPGEHMGPSPSLLWIIPSYTGAKMVMSLVRNFLVGNLMPEKCYEQIFLTGNVHVPCLKFVLNRIAGFWIILDTFLAQTPQLLKILWRGSAEGLSVASVLLQLYALSCPVVYAVAHNFPFFAWAERLFTLSQTAAILFLIMHHQGETLKGLLLLLVFGGVMFLLARCAATAVVSMMQASNLAAVNASKVFQTITNHQNGHTGQLSTLSVFLTWTGSLGLIVVSLQESGSSFTSLLHILSSGLSFVLLLQVCCSKSSTAAAAATAAPTAAAAKKTD</sequence>
<evidence type="ECO:0000256" key="1">
    <source>
        <dbReference type="ARBA" id="ARBA00004141"/>
    </source>
</evidence>
<name>A0A8C7ZZW5_9TELE</name>
<evidence type="ECO:0000256" key="5">
    <source>
        <dbReference type="ARBA" id="ARBA00022989"/>
    </source>
</evidence>
<dbReference type="Ensembl" id="ENSOSIT00000053609.1">
    <property type="protein sequence ID" value="ENSOSIP00000051054.1"/>
    <property type="gene ID" value="ENSOSIG00000023716.1"/>
</dbReference>
<reference evidence="9" key="2">
    <citation type="submission" date="2025-09" db="UniProtKB">
        <authorList>
            <consortium name="Ensembl"/>
        </authorList>
    </citation>
    <scope>IDENTIFICATION</scope>
</reference>